<gene>
    <name evidence="2" type="ORF">CWE09_03475</name>
</gene>
<protein>
    <submittedName>
        <fullName evidence="2">DUF885 domain-containing protein</fullName>
    </submittedName>
</protein>
<organism evidence="2 3">
    <name type="scientific">Aliidiomarina minuta</name>
    <dbReference type="NCBI Taxonomy" id="880057"/>
    <lineage>
        <taxon>Bacteria</taxon>
        <taxon>Pseudomonadati</taxon>
        <taxon>Pseudomonadota</taxon>
        <taxon>Gammaproteobacteria</taxon>
        <taxon>Alteromonadales</taxon>
        <taxon>Idiomarinaceae</taxon>
        <taxon>Aliidiomarina</taxon>
    </lineage>
</organism>
<name>A0A432W6U7_9GAMM</name>
<dbReference type="PANTHER" id="PTHR33361">
    <property type="entry name" value="GLR0591 PROTEIN"/>
    <property type="match status" value="1"/>
</dbReference>
<comment type="caution">
    <text evidence="2">The sequence shown here is derived from an EMBL/GenBank/DDBJ whole genome shotgun (WGS) entry which is preliminary data.</text>
</comment>
<reference evidence="2 3" key="1">
    <citation type="journal article" date="2011" name="Front. Microbiol.">
        <title>Genomic signatures of strain selection and enhancement in Bacillus atrophaeus var. globigii, a historical biowarfare simulant.</title>
        <authorList>
            <person name="Gibbons H.S."/>
            <person name="Broomall S.M."/>
            <person name="McNew L.A."/>
            <person name="Daligault H."/>
            <person name="Chapman C."/>
            <person name="Bruce D."/>
            <person name="Karavis M."/>
            <person name="Krepps M."/>
            <person name="McGregor P.A."/>
            <person name="Hong C."/>
            <person name="Park K.H."/>
            <person name="Akmal A."/>
            <person name="Feldman A."/>
            <person name="Lin J.S."/>
            <person name="Chang W.E."/>
            <person name="Higgs B.W."/>
            <person name="Demirev P."/>
            <person name="Lindquist J."/>
            <person name="Liem A."/>
            <person name="Fochler E."/>
            <person name="Read T.D."/>
            <person name="Tapia R."/>
            <person name="Johnson S."/>
            <person name="Bishop-Lilly K.A."/>
            <person name="Detter C."/>
            <person name="Han C."/>
            <person name="Sozhamannan S."/>
            <person name="Rosenzweig C.N."/>
            <person name="Skowronski E.W."/>
        </authorList>
    </citation>
    <scope>NUCLEOTIDE SEQUENCE [LARGE SCALE GENOMIC DNA]</scope>
    <source>
        <strain evidence="2 3">MLST1</strain>
    </source>
</reference>
<feature type="signal peptide" evidence="1">
    <location>
        <begin position="1"/>
        <end position="28"/>
    </location>
</feature>
<proteinExistence type="predicted"/>
<dbReference type="PANTHER" id="PTHR33361:SF16">
    <property type="entry name" value="DUF885 DOMAIN-CONTAINING PROTEIN"/>
    <property type="match status" value="1"/>
</dbReference>
<accession>A0A432W6U7</accession>
<evidence type="ECO:0000313" key="3">
    <source>
        <dbReference type="Proteomes" id="UP000288293"/>
    </source>
</evidence>
<dbReference type="RefSeq" id="WP_126802622.1">
    <property type="nucleotide sequence ID" value="NZ_PIPL01000001.1"/>
</dbReference>
<dbReference type="Proteomes" id="UP000288293">
    <property type="component" value="Unassembled WGS sequence"/>
</dbReference>
<dbReference type="Pfam" id="PF05960">
    <property type="entry name" value="DUF885"/>
    <property type="match status" value="1"/>
</dbReference>
<evidence type="ECO:0000256" key="1">
    <source>
        <dbReference type="SAM" id="SignalP"/>
    </source>
</evidence>
<keyword evidence="1" id="KW-0732">Signal</keyword>
<dbReference type="InterPro" id="IPR010281">
    <property type="entry name" value="DUF885"/>
</dbReference>
<evidence type="ECO:0000313" key="2">
    <source>
        <dbReference type="EMBL" id="RUO25804.1"/>
    </source>
</evidence>
<feature type="chain" id="PRO_5019163117" evidence="1">
    <location>
        <begin position="29"/>
        <end position="605"/>
    </location>
</feature>
<dbReference type="AlphaFoldDB" id="A0A432W6U7"/>
<sequence length="605" mass="69952">MKLRVHKMTFLVSLVLVVGVACSPSEEAESQSSASKKQAAFLEDVYAEYFAANLQLNPLRATFMGDHRFNDRLANSLSEEHRIRQRMLEEEYLSLLVDIDETKLNEQDRLSYEVFKRDRSMALEQMQYPEHLLPINQFYNLAARLAMLGSGQSAQPFSTVEDYDNWASRMSQIPSLIEQAIHNMEEGMQRDIVQPRVLMERALPQIESQLVDDISESMFYQPLENFPGDIEKSEQERLIALYSERIQDHVLPAYQRLHDFIEQDYMPATRTDSYGLSALPGGEEWYAFNVRWRTTTDMTAEEIHQLGLDEVARIHDSIREVMQHVEFSGSLQEFFEFTRTDEQFIYESREAMLQDYRDFSEQVDKVTGQLFHPDMFPRADYEIRKVERFREQSASSASYQSPSEDGSRPGIFYLNTYDLSARPTWAKGALVLHEAAPGHHYQLALQREMEHLPRFRRFGGETAFIEGWGLYAESLGNELGVYEPYDQFGALVAELWRSIRLVVDTGIHAKGWSRDQVLAYMYENAPVAEARAVSEAERFMALPGQALAYKIGQLEIRRLRSEAEQALGDDFDVRDFHREVLRHGSLPLSILRQRIESWVASEHAA</sequence>
<dbReference type="EMBL" id="PIPL01000001">
    <property type="protein sequence ID" value="RUO25804.1"/>
    <property type="molecule type" value="Genomic_DNA"/>
</dbReference>
<dbReference type="PROSITE" id="PS51257">
    <property type="entry name" value="PROKAR_LIPOPROTEIN"/>
    <property type="match status" value="1"/>
</dbReference>
<keyword evidence="3" id="KW-1185">Reference proteome</keyword>
<dbReference type="OrthoDB" id="9769898at2"/>